<accession>A0A378BSE8</accession>
<gene>
    <name evidence="1" type="ORF">NCTC5053_05387</name>
</gene>
<name>A0A378BSE8_KLEPN</name>
<evidence type="ECO:0000313" key="1">
    <source>
        <dbReference type="EMBL" id="STV52235.1"/>
    </source>
</evidence>
<dbReference type="Proteomes" id="UP000254387">
    <property type="component" value="Unassembled WGS sequence"/>
</dbReference>
<dbReference type="EMBL" id="UGMN01000004">
    <property type="protein sequence ID" value="STV52235.1"/>
    <property type="molecule type" value="Genomic_DNA"/>
</dbReference>
<sequence length="108" mass="12505">MAWRPAGYHDSPQEEARRLCRHRQLARLRQCKTHDVAGNHKLFIGVDHRHFDQRIIRLNKGRAPLVFLVVQREAEKMQIAADRRPRPGGILAYAAGKDQRVQTSICMI</sequence>
<protein>
    <submittedName>
        <fullName evidence="1">Uncharacterized protein</fullName>
    </submittedName>
</protein>
<proteinExistence type="predicted"/>
<reference evidence="1 2" key="1">
    <citation type="submission" date="2018-06" db="EMBL/GenBank/DDBJ databases">
        <authorList>
            <consortium name="Pathogen Informatics"/>
            <person name="Doyle S."/>
        </authorList>
    </citation>
    <scope>NUCLEOTIDE SEQUENCE [LARGE SCALE GENOMIC DNA]</scope>
    <source>
        <strain evidence="1 2">NCTC5053</strain>
    </source>
</reference>
<organism evidence="1 2">
    <name type="scientific">Klebsiella pneumoniae</name>
    <dbReference type="NCBI Taxonomy" id="573"/>
    <lineage>
        <taxon>Bacteria</taxon>
        <taxon>Pseudomonadati</taxon>
        <taxon>Pseudomonadota</taxon>
        <taxon>Gammaproteobacteria</taxon>
        <taxon>Enterobacterales</taxon>
        <taxon>Enterobacteriaceae</taxon>
        <taxon>Klebsiella/Raoultella group</taxon>
        <taxon>Klebsiella</taxon>
        <taxon>Klebsiella pneumoniae complex</taxon>
    </lineage>
</organism>
<dbReference type="AlphaFoldDB" id="A0A378BSE8"/>
<evidence type="ECO:0000313" key="2">
    <source>
        <dbReference type="Proteomes" id="UP000254387"/>
    </source>
</evidence>